<dbReference type="Pfam" id="PF03853">
    <property type="entry name" value="YjeF_N"/>
    <property type="match status" value="1"/>
</dbReference>
<accession>A0ABS6VYQ2</accession>
<dbReference type="PIRSF" id="PIRSF017184">
    <property type="entry name" value="Nnr"/>
    <property type="match status" value="1"/>
</dbReference>
<keyword evidence="5 6" id="KW-0630">Potassium</keyword>
<feature type="binding site" evidence="5">
    <location>
        <position position="162"/>
    </location>
    <ligand>
        <name>K(+)</name>
        <dbReference type="ChEBI" id="CHEBI:29103"/>
    </ligand>
</feature>
<dbReference type="InterPro" id="IPR030677">
    <property type="entry name" value="Nnr"/>
</dbReference>
<evidence type="ECO:0000256" key="3">
    <source>
        <dbReference type="ARBA" id="ARBA00023268"/>
    </source>
</evidence>
<evidence type="ECO:0000256" key="5">
    <source>
        <dbReference type="HAMAP-Rule" id="MF_01966"/>
    </source>
</evidence>
<gene>
    <name evidence="4" type="primary">nnrD</name>
    <name evidence="5" type="synonym">nnrE</name>
    <name evidence="9" type="ORF">KW502_02705</name>
</gene>
<dbReference type="RefSeq" id="WP_219038993.1">
    <property type="nucleotide sequence ID" value="NZ_JAHWDF010000002.1"/>
</dbReference>
<keyword evidence="5 6" id="KW-0479">Metal-binding</keyword>
<feature type="binding site" evidence="4">
    <location>
        <position position="376"/>
    </location>
    <ligand>
        <name>(6S)-NADPHX</name>
        <dbReference type="ChEBI" id="CHEBI:64076"/>
    </ligand>
</feature>
<dbReference type="EC" id="5.1.99.6" evidence="6"/>
<evidence type="ECO:0000256" key="6">
    <source>
        <dbReference type="PIRNR" id="PIRNR017184"/>
    </source>
</evidence>
<feature type="binding site" evidence="5">
    <location>
        <position position="159"/>
    </location>
    <ligand>
        <name>(6S)-NADPHX</name>
        <dbReference type="ChEBI" id="CHEBI:64076"/>
    </ligand>
</feature>
<comment type="catalytic activity">
    <reaction evidence="4 6">
        <text>(6S)-NADHX + ADP = AMP + phosphate + NADH + H(+)</text>
        <dbReference type="Rhea" id="RHEA:32223"/>
        <dbReference type="ChEBI" id="CHEBI:15378"/>
        <dbReference type="ChEBI" id="CHEBI:43474"/>
        <dbReference type="ChEBI" id="CHEBI:57945"/>
        <dbReference type="ChEBI" id="CHEBI:64074"/>
        <dbReference type="ChEBI" id="CHEBI:456215"/>
        <dbReference type="ChEBI" id="CHEBI:456216"/>
        <dbReference type="EC" id="4.2.1.136"/>
    </reaction>
</comment>
<protein>
    <recommendedName>
        <fullName evidence="6">Bifunctional NAD(P)H-hydrate repair enzyme</fullName>
    </recommendedName>
    <alternativeName>
        <fullName evidence="6">Nicotinamide nucleotide repair protein</fullName>
    </alternativeName>
    <domain>
        <recommendedName>
            <fullName evidence="6">ADP-dependent (S)-NAD(P)H-hydrate dehydratase</fullName>
            <ecNumber evidence="6">4.2.1.136</ecNumber>
        </recommendedName>
        <alternativeName>
            <fullName evidence="6">ADP-dependent NAD(P)HX dehydratase</fullName>
        </alternativeName>
    </domain>
    <domain>
        <recommendedName>
            <fullName evidence="6">NAD(P)H-hydrate epimerase</fullName>
            <ecNumber evidence="6">5.1.99.6</ecNumber>
        </recommendedName>
    </domain>
</protein>
<evidence type="ECO:0000313" key="9">
    <source>
        <dbReference type="EMBL" id="MBW2960711.1"/>
    </source>
</evidence>
<name>A0ABS6VYQ2_9FLAO</name>
<comment type="function">
    <text evidence="6">Bifunctional enzyme that catalyzes the epimerization of the S- and R-forms of NAD(P)HX and the dehydration of the S-form of NAD(P)HX at the expense of ADP, which is converted to AMP. This allows the repair of both epimers of NAD(P)HX, a damaged form of NAD(P)H that is a result of enzymatic or heat-dependent hydration.</text>
</comment>
<organism evidence="9 10">
    <name type="scientific">Mesonia aestuariivivens</name>
    <dbReference type="NCBI Taxonomy" id="2796128"/>
    <lineage>
        <taxon>Bacteria</taxon>
        <taxon>Pseudomonadati</taxon>
        <taxon>Bacteroidota</taxon>
        <taxon>Flavobacteriia</taxon>
        <taxon>Flavobacteriales</taxon>
        <taxon>Flavobacteriaceae</taxon>
        <taxon>Mesonia</taxon>
    </lineage>
</organism>
<comment type="catalytic activity">
    <reaction evidence="4 6">
        <text>(6S)-NADPHX + ADP = AMP + phosphate + NADPH + H(+)</text>
        <dbReference type="Rhea" id="RHEA:32235"/>
        <dbReference type="ChEBI" id="CHEBI:15378"/>
        <dbReference type="ChEBI" id="CHEBI:43474"/>
        <dbReference type="ChEBI" id="CHEBI:57783"/>
        <dbReference type="ChEBI" id="CHEBI:64076"/>
        <dbReference type="ChEBI" id="CHEBI:456215"/>
        <dbReference type="ChEBI" id="CHEBI:456216"/>
        <dbReference type="EC" id="4.2.1.136"/>
    </reaction>
</comment>
<dbReference type="PROSITE" id="PS51385">
    <property type="entry name" value="YJEF_N"/>
    <property type="match status" value="1"/>
</dbReference>
<comment type="catalytic activity">
    <reaction evidence="5 6">
        <text>(6R)-NADHX = (6S)-NADHX</text>
        <dbReference type="Rhea" id="RHEA:32215"/>
        <dbReference type="ChEBI" id="CHEBI:64074"/>
        <dbReference type="ChEBI" id="CHEBI:64075"/>
        <dbReference type="EC" id="5.1.99.6"/>
    </reaction>
</comment>
<dbReference type="InterPro" id="IPR004443">
    <property type="entry name" value="YjeF_N_dom"/>
</dbReference>
<sequence>MKIFNKEKLKETDEFTIKEQNIKSDELMERAAIQLFGWLKTQLQENQPKINLFCGIGNNGGDGLALARLLLNDGYDVEVYIVNFSDKRSDDFLLNLKRLKENDFWPEFINSTSDLPKLNTGEIVIDAIFGIGLNRPADAWVKELIQHINNSKNYVVSVDVPSGLYLDQSPKDKKAIIKADTTVTFQVPKLVFFLPETAEFAGRVEIADIGLDQNFISKSSAEAILIQQQEAKRFYQPRSKFSHKGTFGHCIIAGGSYGKIGSVLLATKAALRVGAGKVSALIPKCGYNILQLGAPEAMVITTENENFLETTEIDFQPESICFGIGAGNKKATKNYLQELLQQRSAPLLIDADGINILAEHKDLLKLLPEKSILTPHPGELKRLLGDWEDDFDKLQKAKNFSSTYQVILVIKGAYTITIAEKHMYVNSTGNPGMATAGSGDTLSGIIAGLVAQGYDSAIAAVFGVYLHGKAGDLAAEKIGFEALIAEDIIQHLGKAFKSLFN</sequence>
<evidence type="ECO:0000259" key="7">
    <source>
        <dbReference type="PROSITE" id="PS51383"/>
    </source>
</evidence>
<comment type="caution">
    <text evidence="9">The sequence shown here is derived from an EMBL/GenBank/DDBJ whole genome shotgun (WGS) entry which is preliminary data.</text>
</comment>
<comment type="cofactor">
    <cofactor evidence="4">
        <name>Mg(2+)</name>
        <dbReference type="ChEBI" id="CHEBI:18420"/>
    </cofactor>
</comment>
<keyword evidence="1 4" id="KW-0547">Nucleotide-binding</keyword>
<dbReference type="NCBIfam" id="TIGR00197">
    <property type="entry name" value="yjeF_nterm"/>
    <property type="match status" value="1"/>
</dbReference>
<comment type="catalytic activity">
    <reaction evidence="5 6">
        <text>(6R)-NADPHX = (6S)-NADPHX</text>
        <dbReference type="Rhea" id="RHEA:32227"/>
        <dbReference type="ChEBI" id="CHEBI:64076"/>
        <dbReference type="ChEBI" id="CHEBI:64077"/>
        <dbReference type="EC" id="5.1.99.6"/>
    </reaction>
</comment>
<feature type="domain" description="YjeF N-terminal" evidence="8">
    <location>
        <begin position="9"/>
        <end position="217"/>
    </location>
</feature>
<dbReference type="EMBL" id="JAHWDF010000002">
    <property type="protein sequence ID" value="MBW2960711.1"/>
    <property type="molecule type" value="Genomic_DNA"/>
</dbReference>
<keyword evidence="3" id="KW-0511">Multifunctional enzyme</keyword>
<feature type="binding site" evidence="4">
    <location>
        <begin position="411"/>
        <end position="415"/>
    </location>
    <ligand>
        <name>AMP</name>
        <dbReference type="ChEBI" id="CHEBI:456215"/>
    </ligand>
</feature>
<dbReference type="Proteomes" id="UP000719267">
    <property type="component" value="Unassembled WGS sequence"/>
</dbReference>
<feature type="binding site" evidence="5">
    <location>
        <begin position="58"/>
        <end position="62"/>
    </location>
    <ligand>
        <name>(6S)-NADPHX</name>
        <dbReference type="ChEBI" id="CHEBI:64076"/>
    </ligand>
</feature>
<feature type="binding site" evidence="4">
    <location>
        <position position="439"/>
    </location>
    <ligand>
        <name>AMP</name>
        <dbReference type="ChEBI" id="CHEBI:456215"/>
    </ligand>
</feature>
<feature type="binding site" evidence="5">
    <location>
        <position position="59"/>
    </location>
    <ligand>
        <name>K(+)</name>
        <dbReference type="ChEBI" id="CHEBI:29103"/>
    </ligand>
</feature>
<evidence type="ECO:0000259" key="8">
    <source>
        <dbReference type="PROSITE" id="PS51385"/>
    </source>
</evidence>
<dbReference type="InterPro" id="IPR017953">
    <property type="entry name" value="Carbohydrate_kinase_pred_CS"/>
</dbReference>
<proteinExistence type="inferred from homology"/>
<dbReference type="PANTHER" id="PTHR12592">
    <property type="entry name" value="ATP-DEPENDENT (S)-NAD(P)H-HYDRATE DEHYDRATASE FAMILY MEMBER"/>
    <property type="match status" value="1"/>
</dbReference>
<reference evidence="9 10" key="1">
    <citation type="submission" date="2021-07" db="EMBL/GenBank/DDBJ databases">
        <title>Mesonia aestuariivivens sp. nov., isolated from a tidal flat.</title>
        <authorList>
            <person name="Kim Y.-O."/>
            <person name="Yoon J.-H."/>
        </authorList>
    </citation>
    <scope>NUCLEOTIDE SEQUENCE [LARGE SCALE GENOMIC DNA]</scope>
    <source>
        <strain evidence="9 10">JHPTF-M18</strain>
    </source>
</reference>
<feature type="binding site" evidence="4">
    <location>
        <position position="440"/>
    </location>
    <ligand>
        <name>(6S)-NADPHX</name>
        <dbReference type="ChEBI" id="CHEBI:64076"/>
    </ligand>
</feature>
<feature type="binding site" evidence="5">
    <location>
        <begin position="130"/>
        <end position="136"/>
    </location>
    <ligand>
        <name>(6S)-NADPHX</name>
        <dbReference type="ChEBI" id="CHEBI:64076"/>
    </ligand>
</feature>
<comment type="cofactor">
    <cofactor evidence="5 6">
        <name>K(+)</name>
        <dbReference type="ChEBI" id="CHEBI:29103"/>
    </cofactor>
    <text evidence="5 6">Binds 1 potassium ion per subunit.</text>
</comment>
<evidence type="ECO:0000256" key="4">
    <source>
        <dbReference type="HAMAP-Rule" id="MF_01965"/>
    </source>
</evidence>
<comment type="similarity">
    <text evidence="6">In the N-terminal section; belongs to the NnrE/AIBP family.</text>
</comment>
<comment type="subunit">
    <text evidence="4">Homotetramer.</text>
</comment>
<comment type="similarity">
    <text evidence="4">Belongs to the NnrD/CARKD family.</text>
</comment>
<feature type="binding site" evidence="5">
    <location>
        <position position="126"/>
    </location>
    <ligand>
        <name>K(+)</name>
        <dbReference type="ChEBI" id="CHEBI:29103"/>
    </ligand>
</feature>
<dbReference type="PANTHER" id="PTHR12592:SF0">
    <property type="entry name" value="ATP-DEPENDENT (S)-NAD(P)H-HYDRATE DEHYDRATASE"/>
    <property type="match status" value="1"/>
</dbReference>
<comment type="function">
    <text evidence="5">Catalyzes the epimerization of the S- and R-forms of NAD(P)HX, a damaged form of NAD(P)H that is a result of enzymatic or heat-dependent hydration. This is a prerequisite for the S-specific NAD(P)H-hydrate dehydratase to allow the repair of both epimers of NAD(P)HX.</text>
</comment>
<dbReference type="PROSITE" id="PS01050">
    <property type="entry name" value="YJEF_C_2"/>
    <property type="match status" value="1"/>
</dbReference>
<dbReference type="HAMAP" id="MF_01966">
    <property type="entry name" value="NADHX_epimerase"/>
    <property type="match status" value="1"/>
</dbReference>
<dbReference type="EC" id="4.2.1.136" evidence="6"/>
<dbReference type="Pfam" id="PF01256">
    <property type="entry name" value="Carb_kinase"/>
    <property type="match status" value="1"/>
</dbReference>
<dbReference type="NCBIfam" id="TIGR00196">
    <property type="entry name" value="yjeF_cterm"/>
    <property type="match status" value="1"/>
</dbReference>
<keyword evidence="4 6" id="KW-0520">NAD</keyword>
<evidence type="ECO:0000313" key="10">
    <source>
        <dbReference type="Proteomes" id="UP000719267"/>
    </source>
</evidence>
<evidence type="ECO:0000256" key="2">
    <source>
        <dbReference type="ARBA" id="ARBA00022840"/>
    </source>
</evidence>
<dbReference type="HAMAP" id="MF_01965">
    <property type="entry name" value="NADHX_dehydratase"/>
    <property type="match status" value="1"/>
</dbReference>
<dbReference type="CDD" id="cd01171">
    <property type="entry name" value="YXKO-related"/>
    <property type="match status" value="1"/>
</dbReference>
<keyword evidence="5 6" id="KW-0413">Isomerase</keyword>
<keyword evidence="4 6" id="KW-0456">Lyase</keyword>
<comment type="similarity">
    <text evidence="6">In the C-terminal section; belongs to the NnrD/CARKD family.</text>
</comment>
<keyword evidence="4 6" id="KW-0521">NADP</keyword>
<comment type="function">
    <text evidence="4">Catalyzes the dehydration of the S-form of NAD(P)HX at the expense of ADP, which is converted to AMP. Together with NAD(P)HX epimerase, which catalyzes the epimerization of the S- and R-forms, the enzyme allows the repair of both epimers of NAD(P)HX, a damaged form of NAD(P)H that is a result of enzymatic or heat-dependent hydration.</text>
</comment>
<feature type="domain" description="YjeF C-terminal" evidence="7">
    <location>
        <begin position="227"/>
        <end position="499"/>
    </location>
</feature>
<keyword evidence="2 4" id="KW-0067">ATP-binding</keyword>
<keyword evidence="10" id="KW-1185">Reference proteome</keyword>
<dbReference type="PROSITE" id="PS51383">
    <property type="entry name" value="YJEF_C_3"/>
    <property type="match status" value="1"/>
</dbReference>
<evidence type="ECO:0000256" key="1">
    <source>
        <dbReference type="ARBA" id="ARBA00022741"/>
    </source>
</evidence>
<comment type="similarity">
    <text evidence="5">Belongs to the NnrE/AIBP family.</text>
</comment>
<dbReference type="InterPro" id="IPR000631">
    <property type="entry name" value="CARKD"/>
</dbReference>
<comment type="caution">
    <text evidence="4">Lacks conserved residue(s) required for the propagation of feature annotation.</text>
</comment>
<feature type="binding site" evidence="4">
    <location>
        <position position="325"/>
    </location>
    <ligand>
        <name>(6S)-NADPHX</name>
        <dbReference type="ChEBI" id="CHEBI:64076"/>
    </ligand>
</feature>